<feature type="region of interest" description="Disordered" evidence="1">
    <location>
        <begin position="91"/>
        <end position="148"/>
    </location>
</feature>
<dbReference type="AlphaFoldDB" id="A0A8H7ZY94"/>
<feature type="domain" description="Kazal-like" evidence="2">
    <location>
        <begin position="73"/>
        <end position="99"/>
    </location>
</feature>
<protein>
    <recommendedName>
        <fullName evidence="2 3">Kazal-like domain-containing protein</fullName>
    </recommendedName>
</protein>
<accession>A0A8H7ZY94</accession>
<comment type="caution">
    <text evidence="4">The sequence shown here is derived from an EMBL/GenBank/DDBJ whole genome shotgun (WGS) entry which is preliminary data.</text>
</comment>
<dbReference type="Gene3D" id="3.30.60.30">
    <property type="match status" value="1"/>
</dbReference>
<evidence type="ECO:0000259" key="2">
    <source>
        <dbReference type="Pfam" id="PF00050"/>
    </source>
</evidence>
<evidence type="ECO:0000259" key="3">
    <source>
        <dbReference type="Pfam" id="PF07648"/>
    </source>
</evidence>
<feature type="domain" description="Kazal-like" evidence="3">
    <location>
        <begin position="24"/>
        <end position="51"/>
    </location>
</feature>
<gene>
    <name evidence="4" type="ORF">BJ554DRAFT_5995</name>
</gene>
<name>A0A8H7ZY94_9FUNG</name>
<organism evidence="4 5">
    <name type="scientific">Olpidium bornovanus</name>
    <dbReference type="NCBI Taxonomy" id="278681"/>
    <lineage>
        <taxon>Eukaryota</taxon>
        <taxon>Fungi</taxon>
        <taxon>Fungi incertae sedis</taxon>
        <taxon>Olpidiomycota</taxon>
        <taxon>Olpidiomycotina</taxon>
        <taxon>Olpidiomycetes</taxon>
        <taxon>Olpidiales</taxon>
        <taxon>Olpidiaceae</taxon>
        <taxon>Olpidium</taxon>
    </lineage>
</organism>
<evidence type="ECO:0000313" key="5">
    <source>
        <dbReference type="Proteomes" id="UP000673691"/>
    </source>
</evidence>
<reference evidence="4 5" key="1">
    <citation type="journal article" name="Sci. Rep.">
        <title>Genome-scale phylogenetic analyses confirm Olpidium as the closest living zoosporic fungus to the non-flagellated, terrestrial fungi.</title>
        <authorList>
            <person name="Chang Y."/>
            <person name="Rochon D."/>
            <person name="Sekimoto S."/>
            <person name="Wang Y."/>
            <person name="Chovatia M."/>
            <person name="Sandor L."/>
            <person name="Salamov A."/>
            <person name="Grigoriev I.V."/>
            <person name="Stajich J.E."/>
            <person name="Spatafora J.W."/>
        </authorList>
    </citation>
    <scope>NUCLEOTIDE SEQUENCE [LARGE SCALE GENOMIC DNA]</scope>
    <source>
        <strain evidence="4">S191</strain>
    </source>
</reference>
<dbReference type="InterPro" id="IPR036058">
    <property type="entry name" value="Kazal_dom_sf"/>
</dbReference>
<dbReference type="SUPFAM" id="SSF100895">
    <property type="entry name" value="Kazal-type serine protease inhibitors"/>
    <property type="match status" value="2"/>
</dbReference>
<proteinExistence type="predicted"/>
<keyword evidence="5" id="KW-1185">Reference proteome</keyword>
<dbReference type="OrthoDB" id="6135129at2759"/>
<sequence length="148" mass="15527">MRAAADNSSIELLPLVAGNCCGRRECQAMGFRPVCATSGAVFRNACEAAMAGADPARSIDVPSNASEPLNTACEGPQSVRCTLEFRPVCGETGRTYGNRSEPRDFTSVPELVSAAEQTQGRVSGARAGPQSWRRPGGLAGRAPLKTEK</sequence>
<dbReference type="Pfam" id="PF00050">
    <property type="entry name" value="Kazal_1"/>
    <property type="match status" value="1"/>
</dbReference>
<evidence type="ECO:0000313" key="4">
    <source>
        <dbReference type="EMBL" id="KAG5461758.1"/>
    </source>
</evidence>
<dbReference type="Pfam" id="PF07648">
    <property type="entry name" value="Kazal_2"/>
    <property type="match status" value="1"/>
</dbReference>
<dbReference type="InterPro" id="IPR002350">
    <property type="entry name" value="Kazal_dom"/>
</dbReference>
<dbReference type="EMBL" id="JAEFCI010003172">
    <property type="protein sequence ID" value="KAG5461758.1"/>
    <property type="molecule type" value="Genomic_DNA"/>
</dbReference>
<evidence type="ECO:0000256" key="1">
    <source>
        <dbReference type="SAM" id="MobiDB-lite"/>
    </source>
</evidence>
<dbReference type="Proteomes" id="UP000673691">
    <property type="component" value="Unassembled WGS sequence"/>
</dbReference>
<dbReference type="CDD" id="cd00104">
    <property type="entry name" value="KAZAL_FS"/>
    <property type="match status" value="1"/>
</dbReference>